<dbReference type="RefSeq" id="WP_378082101.1">
    <property type="nucleotide sequence ID" value="NZ_JBHSMH010000025.1"/>
</dbReference>
<evidence type="ECO:0000256" key="3">
    <source>
        <dbReference type="ARBA" id="ARBA00023163"/>
    </source>
</evidence>
<dbReference type="InterPro" id="IPR000835">
    <property type="entry name" value="HTH_MarR-typ"/>
</dbReference>
<dbReference type="SUPFAM" id="SSF46785">
    <property type="entry name" value="Winged helix' DNA-binding domain"/>
    <property type="match status" value="1"/>
</dbReference>
<dbReference type="Pfam" id="PF01047">
    <property type="entry name" value="MarR"/>
    <property type="match status" value="1"/>
</dbReference>
<dbReference type="PRINTS" id="PR00598">
    <property type="entry name" value="HTHMARR"/>
</dbReference>
<evidence type="ECO:0000313" key="6">
    <source>
        <dbReference type="Proteomes" id="UP001596105"/>
    </source>
</evidence>
<dbReference type="EMBL" id="JBHSMH010000025">
    <property type="protein sequence ID" value="MFC5469094.1"/>
    <property type="molecule type" value="Genomic_DNA"/>
</dbReference>
<dbReference type="PANTHER" id="PTHR42756:SF1">
    <property type="entry name" value="TRANSCRIPTIONAL REPRESSOR OF EMRAB OPERON"/>
    <property type="match status" value="1"/>
</dbReference>
<proteinExistence type="predicted"/>
<keyword evidence="3" id="KW-0804">Transcription</keyword>
<dbReference type="PANTHER" id="PTHR42756">
    <property type="entry name" value="TRANSCRIPTIONAL REGULATOR, MARR"/>
    <property type="match status" value="1"/>
</dbReference>
<sequence>MIVSELEKNGIKGIVPSHGDILVFLYQKNRFSVKELSEKIHRTQPTVTVLVNKLEKLGYVEKIKDKEDNRITWIKLADKGIQLQPVFQSISEKLNDAIYGGLTDTQKEQLELMLENVYRRF</sequence>
<gene>
    <name evidence="5" type="ORF">ACFPPD_10205</name>
</gene>
<organism evidence="5 6">
    <name type="scientific">Cohnella suwonensis</name>
    <dbReference type="NCBI Taxonomy" id="696072"/>
    <lineage>
        <taxon>Bacteria</taxon>
        <taxon>Bacillati</taxon>
        <taxon>Bacillota</taxon>
        <taxon>Bacilli</taxon>
        <taxon>Bacillales</taxon>
        <taxon>Paenibacillaceae</taxon>
        <taxon>Cohnella</taxon>
    </lineage>
</organism>
<keyword evidence="6" id="KW-1185">Reference proteome</keyword>
<name>A0ABW0LT58_9BACL</name>
<protein>
    <submittedName>
        <fullName evidence="5">MarR family winged helix-turn-helix transcriptional regulator</fullName>
    </submittedName>
</protein>
<dbReference type="InterPro" id="IPR036388">
    <property type="entry name" value="WH-like_DNA-bd_sf"/>
</dbReference>
<reference evidence="6" key="1">
    <citation type="journal article" date="2019" name="Int. J. Syst. Evol. Microbiol.">
        <title>The Global Catalogue of Microorganisms (GCM) 10K type strain sequencing project: providing services to taxonomists for standard genome sequencing and annotation.</title>
        <authorList>
            <consortium name="The Broad Institute Genomics Platform"/>
            <consortium name="The Broad Institute Genome Sequencing Center for Infectious Disease"/>
            <person name="Wu L."/>
            <person name="Ma J."/>
        </authorList>
    </citation>
    <scope>NUCLEOTIDE SEQUENCE [LARGE SCALE GENOMIC DNA]</scope>
    <source>
        <strain evidence="6">CCUG 57113</strain>
    </source>
</reference>
<comment type="caution">
    <text evidence="5">The sequence shown here is derived from an EMBL/GenBank/DDBJ whole genome shotgun (WGS) entry which is preliminary data.</text>
</comment>
<dbReference type="PROSITE" id="PS50995">
    <property type="entry name" value="HTH_MARR_2"/>
    <property type="match status" value="1"/>
</dbReference>
<evidence type="ECO:0000313" key="5">
    <source>
        <dbReference type="EMBL" id="MFC5469094.1"/>
    </source>
</evidence>
<dbReference type="InterPro" id="IPR036390">
    <property type="entry name" value="WH_DNA-bd_sf"/>
</dbReference>
<keyword evidence="2" id="KW-0238">DNA-binding</keyword>
<dbReference type="Proteomes" id="UP001596105">
    <property type="component" value="Unassembled WGS sequence"/>
</dbReference>
<evidence type="ECO:0000259" key="4">
    <source>
        <dbReference type="PROSITE" id="PS50995"/>
    </source>
</evidence>
<evidence type="ECO:0000256" key="1">
    <source>
        <dbReference type="ARBA" id="ARBA00023015"/>
    </source>
</evidence>
<dbReference type="SMART" id="SM00347">
    <property type="entry name" value="HTH_MARR"/>
    <property type="match status" value="1"/>
</dbReference>
<dbReference type="Gene3D" id="1.10.10.10">
    <property type="entry name" value="Winged helix-like DNA-binding domain superfamily/Winged helix DNA-binding domain"/>
    <property type="match status" value="1"/>
</dbReference>
<accession>A0ABW0LT58</accession>
<feature type="domain" description="HTH marR-type" evidence="4">
    <location>
        <begin position="1"/>
        <end position="119"/>
    </location>
</feature>
<evidence type="ECO:0000256" key="2">
    <source>
        <dbReference type="ARBA" id="ARBA00023125"/>
    </source>
</evidence>
<keyword evidence="1" id="KW-0805">Transcription regulation</keyword>